<sequence length="560" mass="60866">MRALLVTCALLHTWHVHSGETLSSLAANLGTEKVRVEQMSSPLSRVVQLASTLTGEGDTGVIGVESTHGETSLTQSEAPWTTPDSAVQHLHDSFDPATPSLWEQISGGEVGDECGAVSGQALCFNGAGGRYAVTAPVNTISGGIIRFSLHMGFEDGLQSNVVLEYKSIGRGWEIMETYEESTYEDPAYSNPNGGSLVLWEGGSQDGYVPYAVIMPALAQSAATKFRWRQQREMVSGLISKWSLDDISLDVDILNPAVQLSAPSKTGRSSSVLTVVVQFSQPVDGFDVTDVKVQNGTVAGLSRFNAKILGAGDLYTCLIKPQGEGDSFDIVVQVSSNSCLNKRGHGNLGSNVLVLKYDRSVTKSRVEMAFGPRPGPADAKEVAAFGHSAAAGIRPLRLGEAHPDGSTVNVSQIIQDPGKLKKKLEEAEAIFKRLQTNTPPPPAIILDKLQKEISTLKQVQKRMLSMDAMLGLHSTAKNTPHDHTHGHGHAHAHEGELEAEEDLHHIIHDEMDELRKEREEMARAMEEQRKMREELLQEREKLKREREDAAKSAAKQHALLE</sequence>
<dbReference type="GO" id="GO:0070325">
    <property type="term" value="F:lipoprotein particle receptor binding"/>
    <property type="evidence" value="ECO:0007669"/>
    <property type="project" value="InterPro"/>
</dbReference>
<dbReference type="GO" id="GO:0008236">
    <property type="term" value="F:serine-type peptidase activity"/>
    <property type="evidence" value="ECO:0007669"/>
    <property type="project" value="UniProtKB-KW"/>
</dbReference>
<dbReference type="GO" id="GO:0046872">
    <property type="term" value="F:metal ion binding"/>
    <property type="evidence" value="ECO:0007669"/>
    <property type="project" value="UniProtKB-KW"/>
</dbReference>
<evidence type="ECO:0000256" key="1">
    <source>
        <dbReference type="ARBA" id="ARBA00004498"/>
    </source>
</evidence>
<organism evidence="19 20">
    <name type="scientific">Cymbomonas tetramitiformis</name>
    <dbReference type="NCBI Taxonomy" id="36881"/>
    <lineage>
        <taxon>Eukaryota</taxon>
        <taxon>Viridiplantae</taxon>
        <taxon>Chlorophyta</taxon>
        <taxon>Pyramimonadophyceae</taxon>
        <taxon>Pyramimonadales</taxon>
        <taxon>Pyramimonadaceae</taxon>
        <taxon>Cymbomonas</taxon>
    </lineage>
</organism>
<evidence type="ECO:0000313" key="19">
    <source>
        <dbReference type="EMBL" id="KAK3277598.1"/>
    </source>
</evidence>
<dbReference type="Pfam" id="PF19078">
    <property type="entry name" value="Big_12"/>
    <property type="match status" value="1"/>
</dbReference>
<comment type="similarity">
    <text evidence="12">Belongs to the reelin family.</text>
</comment>
<keyword evidence="5" id="KW-0645">Protease</keyword>
<keyword evidence="6" id="KW-0479">Metal-binding</keyword>
<keyword evidence="10" id="KW-0106">Calcium</keyword>
<keyword evidence="9" id="KW-0862">Zinc</keyword>
<dbReference type="CDD" id="cd22249">
    <property type="entry name" value="UDM1_RNF168_RNF169-like"/>
    <property type="match status" value="1"/>
</dbReference>
<dbReference type="EMBL" id="LGRX02006019">
    <property type="protein sequence ID" value="KAK3277598.1"/>
    <property type="molecule type" value="Genomic_DNA"/>
</dbReference>
<dbReference type="Gene3D" id="2.60.120.260">
    <property type="entry name" value="Galactose-binding domain-like"/>
    <property type="match status" value="1"/>
</dbReference>
<feature type="region of interest" description="Disordered" evidence="16">
    <location>
        <begin position="518"/>
        <end position="560"/>
    </location>
</feature>
<keyword evidence="20" id="KW-1185">Reference proteome</keyword>
<evidence type="ECO:0000256" key="10">
    <source>
        <dbReference type="ARBA" id="ARBA00022837"/>
    </source>
</evidence>
<dbReference type="InterPro" id="IPR044048">
    <property type="entry name" value="Big_12"/>
</dbReference>
<dbReference type="Pfam" id="PF21471">
    <property type="entry name" value="Reelin_subrepeat-B"/>
    <property type="match status" value="1"/>
</dbReference>
<dbReference type="PANTHER" id="PTHR11841">
    <property type="entry name" value="REELIN"/>
    <property type="match status" value="1"/>
</dbReference>
<evidence type="ECO:0000256" key="17">
    <source>
        <dbReference type="SAM" id="SignalP"/>
    </source>
</evidence>
<feature type="compositionally biased region" description="Basic and acidic residues" evidence="16">
    <location>
        <begin position="518"/>
        <end position="549"/>
    </location>
</feature>
<evidence type="ECO:0000256" key="12">
    <source>
        <dbReference type="ARBA" id="ARBA00023773"/>
    </source>
</evidence>
<keyword evidence="3" id="KW-0964">Secreted</keyword>
<protein>
    <recommendedName>
        <fullName evidence="13">Reelin</fullName>
    </recommendedName>
</protein>
<evidence type="ECO:0000256" key="16">
    <source>
        <dbReference type="SAM" id="MobiDB-lite"/>
    </source>
</evidence>
<feature type="domain" description="Bacterial Ig-like" evidence="18">
    <location>
        <begin position="253"/>
        <end position="349"/>
    </location>
</feature>
<dbReference type="GO" id="GO:0006508">
    <property type="term" value="P:proteolysis"/>
    <property type="evidence" value="ECO:0007669"/>
    <property type="project" value="UniProtKB-KW"/>
</dbReference>
<feature type="region of interest" description="Disordered" evidence="16">
    <location>
        <begin position="473"/>
        <end position="493"/>
    </location>
</feature>
<keyword evidence="8" id="KW-0720">Serine protease</keyword>
<feature type="chain" id="PRO_5042224045" description="Reelin" evidence="17">
    <location>
        <begin position="20"/>
        <end position="560"/>
    </location>
</feature>
<feature type="signal peptide" evidence="17">
    <location>
        <begin position="1"/>
        <end position="19"/>
    </location>
</feature>
<evidence type="ECO:0000256" key="2">
    <source>
        <dbReference type="ARBA" id="ARBA00022473"/>
    </source>
</evidence>
<reference evidence="19 20" key="1">
    <citation type="journal article" date="2015" name="Genome Biol. Evol.">
        <title>Comparative Genomics of a Bacterivorous Green Alga Reveals Evolutionary Causalities and Consequences of Phago-Mixotrophic Mode of Nutrition.</title>
        <authorList>
            <person name="Burns J.A."/>
            <person name="Paasch A."/>
            <person name="Narechania A."/>
            <person name="Kim E."/>
        </authorList>
    </citation>
    <scope>NUCLEOTIDE SEQUENCE [LARGE SCALE GENOMIC DNA]</scope>
    <source>
        <strain evidence="19 20">PLY_AMNH</strain>
    </source>
</reference>
<feature type="non-terminal residue" evidence="19">
    <location>
        <position position="560"/>
    </location>
</feature>
<evidence type="ECO:0000256" key="7">
    <source>
        <dbReference type="ARBA" id="ARBA00022801"/>
    </source>
</evidence>
<accession>A0AAE0GGN2</accession>
<comment type="subcellular location">
    <subcellularLocation>
        <location evidence="1">Secreted</location>
        <location evidence="1">Extracellular space</location>
        <location evidence="1">Extracellular matrix</location>
    </subcellularLocation>
</comment>
<comment type="subunit">
    <text evidence="14">Oligomer of disulfide-linked homodimers.</text>
</comment>
<evidence type="ECO:0000256" key="6">
    <source>
        <dbReference type="ARBA" id="ARBA00022723"/>
    </source>
</evidence>
<comment type="caution">
    <text evidence="19">The sequence shown here is derived from an EMBL/GenBank/DDBJ whole genome shotgun (WGS) entry which is preliminary data.</text>
</comment>
<evidence type="ECO:0000256" key="11">
    <source>
        <dbReference type="ARBA" id="ARBA00022889"/>
    </source>
</evidence>
<keyword evidence="17" id="KW-0732">Signal</keyword>
<name>A0AAE0GGN2_9CHLO</name>
<evidence type="ECO:0000256" key="3">
    <source>
        <dbReference type="ARBA" id="ARBA00022525"/>
    </source>
</evidence>
<dbReference type="AlphaFoldDB" id="A0AAE0GGN2"/>
<keyword evidence="4" id="KW-0272">Extracellular matrix</keyword>
<dbReference type="InterPro" id="IPR049419">
    <property type="entry name" value="Reelin_subrepeat-B"/>
</dbReference>
<evidence type="ECO:0000256" key="15">
    <source>
        <dbReference type="ARBA" id="ARBA00046064"/>
    </source>
</evidence>
<evidence type="ECO:0000256" key="4">
    <source>
        <dbReference type="ARBA" id="ARBA00022530"/>
    </source>
</evidence>
<comment type="function">
    <text evidence="15">Extracellular matrix serine protease secreted by pioneer neurons that plays a role in layering of neurons in the cerebral cortex and cerebellum by coordinating cell positioning during neurodevelopment. Regulates microtubule function in neurons and neuronal migration. Binding to the extracellular domains of lipoprotein receptors VLDLR and LRP8/APOER2 induces tyrosine phosphorylation of DAB1 and modulation of TAU phosphorylation. Affects migration of sympathetic preganglionic neurons in the spinal cord, where it seems to act as a barrier to neuronal migration. Enzymatic activity is important for the modulation of cell adhesion.</text>
</comment>
<evidence type="ECO:0000256" key="8">
    <source>
        <dbReference type="ARBA" id="ARBA00022825"/>
    </source>
</evidence>
<evidence type="ECO:0000256" key="13">
    <source>
        <dbReference type="ARBA" id="ARBA00023900"/>
    </source>
</evidence>
<keyword evidence="7" id="KW-0378">Hydrolase</keyword>
<keyword evidence="2" id="KW-0217">Developmental protein</keyword>
<dbReference type="Proteomes" id="UP001190700">
    <property type="component" value="Unassembled WGS sequence"/>
</dbReference>
<dbReference type="GO" id="GO:0007155">
    <property type="term" value="P:cell adhesion"/>
    <property type="evidence" value="ECO:0007669"/>
    <property type="project" value="UniProtKB-KW"/>
</dbReference>
<evidence type="ECO:0000256" key="9">
    <source>
        <dbReference type="ARBA" id="ARBA00022833"/>
    </source>
</evidence>
<feature type="compositionally biased region" description="Basic and acidic residues" evidence="16">
    <location>
        <begin position="478"/>
        <end position="493"/>
    </location>
</feature>
<evidence type="ECO:0000256" key="5">
    <source>
        <dbReference type="ARBA" id="ARBA00022670"/>
    </source>
</evidence>
<proteinExistence type="inferred from homology"/>
<evidence type="ECO:0000256" key="14">
    <source>
        <dbReference type="ARBA" id="ARBA00044961"/>
    </source>
</evidence>
<dbReference type="PANTHER" id="PTHR11841:SF1">
    <property type="entry name" value="REELIN"/>
    <property type="match status" value="1"/>
</dbReference>
<keyword evidence="11" id="KW-0130">Cell adhesion</keyword>
<evidence type="ECO:0000313" key="20">
    <source>
        <dbReference type="Proteomes" id="UP001190700"/>
    </source>
</evidence>
<dbReference type="InterPro" id="IPR034968">
    <property type="entry name" value="Reelin"/>
</dbReference>
<evidence type="ECO:0000259" key="18">
    <source>
        <dbReference type="Pfam" id="PF19078"/>
    </source>
</evidence>
<gene>
    <name evidence="19" type="ORF">CYMTET_14404</name>
</gene>